<dbReference type="EMBL" id="BARS01039210">
    <property type="protein sequence ID" value="GAG16422.1"/>
    <property type="molecule type" value="Genomic_DNA"/>
</dbReference>
<organism evidence="1">
    <name type="scientific">marine sediment metagenome</name>
    <dbReference type="NCBI Taxonomy" id="412755"/>
    <lineage>
        <taxon>unclassified sequences</taxon>
        <taxon>metagenomes</taxon>
        <taxon>ecological metagenomes</taxon>
    </lineage>
</organism>
<accession>X0VZA6</accession>
<reference evidence="1" key="1">
    <citation type="journal article" date="2014" name="Front. Microbiol.">
        <title>High frequency of phylogenetically diverse reductive dehalogenase-homologous genes in deep subseafloor sedimentary metagenomes.</title>
        <authorList>
            <person name="Kawai M."/>
            <person name="Futagami T."/>
            <person name="Toyoda A."/>
            <person name="Takaki Y."/>
            <person name="Nishi S."/>
            <person name="Hori S."/>
            <person name="Arai W."/>
            <person name="Tsubouchi T."/>
            <person name="Morono Y."/>
            <person name="Uchiyama I."/>
            <person name="Ito T."/>
            <person name="Fujiyama A."/>
            <person name="Inagaki F."/>
            <person name="Takami H."/>
        </authorList>
    </citation>
    <scope>NUCLEOTIDE SEQUENCE</scope>
    <source>
        <strain evidence="1">Expedition CK06-06</strain>
    </source>
</reference>
<evidence type="ECO:0000313" key="1">
    <source>
        <dbReference type="EMBL" id="GAG16422.1"/>
    </source>
</evidence>
<proteinExistence type="predicted"/>
<protein>
    <submittedName>
        <fullName evidence="1">Uncharacterized protein</fullName>
    </submittedName>
</protein>
<name>X0VZA6_9ZZZZ</name>
<dbReference type="AlphaFoldDB" id="X0VZA6"/>
<comment type="caution">
    <text evidence="1">The sequence shown here is derived from an EMBL/GenBank/DDBJ whole genome shotgun (WGS) entry which is preliminary data.</text>
</comment>
<gene>
    <name evidence="1" type="ORF">S01H1_59910</name>
</gene>
<sequence length="77" mass="7990">MLVSGRLDGRPVKILDVSLGGVGCAVELAGGDLEDGQDYIPPGDGYLTLEVEGRSGATHLFLVQVTWVNEEAGTFGA</sequence>
<feature type="non-terminal residue" evidence="1">
    <location>
        <position position="77"/>
    </location>
</feature>